<evidence type="ECO:0000313" key="6">
    <source>
        <dbReference type="Proteomes" id="UP000215694"/>
    </source>
</evidence>
<proteinExistence type="inferred from homology"/>
<accession>A0A371J5Q9</accession>
<dbReference type="InterPro" id="IPR002510">
    <property type="entry name" value="Metalloprtase-TldD/E_N"/>
</dbReference>
<dbReference type="GO" id="GO:0005829">
    <property type="term" value="C:cytosol"/>
    <property type="evidence" value="ECO:0007669"/>
    <property type="project" value="TreeGrafter"/>
</dbReference>
<evidence type="ECO:0000259" key="2">
    <source>
        <dbReference type="Pfam" id="PF01523"/>
    </source>
</evidence>
<comment type="caution">
    <text evidence="5">The sequence shown here is derived from an EMBL/GenBank/DDBJ whole genome shotgun (WGS) entry which is preliminary data.</text>
</comment>
<dbReference type="Pfam" id="PF01523">
    <property type="entry name" value="PmbA_TldD_1st"/>
    <property type="match status" value="1"/>
</dbReference>
<dbReference type="Proteomes" id="UP000215694">
    <property type="component" value="Unassembled WGS sequence"/>
</dbReference>
<comment type="similarity">
    <text evidence="1">Belongs to the peptidase U62 family.</text>
</comment>
<evidence type="ECO:0000256" key="1">
    <source>
        <dbReference type="ARBA" id="ARBA00005836"/>
    </source>
</evidence>
<dbReference type="InterPro" id="IPR045569">
    <property type="entry name" value="Metalloprtase-TldD/E_C"/>
</dbReference>
<dbReference type="Gene3D" id="3.30.2290.10">
    <property type="entry name" value="PmbA/TldD superfamily"/>
    <property type="match status" value="1"/>
</dbReference>
<gene>
    <name evidence="5" type="ORF">CHL78_006855</name>
</gene>
<keyword evidence="6" id="KW-1185">Reference proteome</keyword>
<name>A0A371J5Q9_9FIRM</name>
<feature type="domain" description="Metalloprotease TldD/E N-terminal" evidence="2">
    <location>
        <begin position="22"/>
        <end position="86"/>
    </location>
</feature>
<dbReference type="InterPro" id="IPR045570">
    <property type="entry name" value="Metalloprtase-TldD/E_cen_dom"/>
</dbReference>
<reference evidence="5 6" key="1">
    <citation type="journal article" date="2017" name="Genome Announc.">
        <title>Draft Genome Sequence of Romboutsia weinsteinii sp. nov. Strain CCRI-19649(T) Isolated from Surface Water.</title>
        <authorList>
            <person name="Maheux A.F."/>
            <person name="Boudreau D.K."/>
            <person name="Berube E."/>
            <person name="Boissinot M."/>
            <person name="Cantin P."/>
            <person name="Raymond F."/>
            <person name="Corbeil J."/>
            <person name="Omar R.F."/>
            <person name="Bergeron M.G."/>
        </authorList>
    </citation>
    <scope>NUCLEOTIDE SEQUENCE [LARGE SCALE GENOMIC DNA]</scope>
    <source>
        <strain evidence="5 6">CCRI-19649</strain>
    </source>
</reference>
<feature type="domain" description="Metalloprotease TldD/E central" evidence="4">
    <location>
        <begin position="114"/>
        <end position="217"/>
    </location>
</feature>
<dbReference type="GO" id="GO:0006508">
    <property type="term" value="P:proteolysis"/>
    <property type="evidence" value="ECO:0007669"/>
    <property type="project" value="InterPro"/>
</dbReference>
<dbReference type="PANTHER" id="PTHR43421">
    <property type="entry name" value="METALLOPROTEASE PMBA"/>
    <property type="match status" value="1"/>
</dbReference>
<dbReference type="PANTHER" id="PTHR43421:SF1">
    <property type="entry name" value="METALLOPROTEASE PMBA"/>
    <property type="match status" value="1"/>
</dbReference>
<sequence length="447" mass="48597">MEFKEFKNLLFAKALEAGFDECEIYYSKGESISITVYEEEVEKYNLDKSFGLSFRGKIDDKMGYSFTEILDEEAVTMLVKNAKDAASVIENDSIEFIYEGDKVYNEVNTYSLELENIDAGKLIKLAIDMEKEAKNYSDKVVNISGCKISYSSSDYGLSNTKGLELNNKDNLLLAYVAPVVEGNNEKYDGMGYITALSLDEINPKEIAKQGVEDALSKIGGQSIPSGKYKTIIYNDAMVSLMDTFSEVFSGDTAQKGLSLLKGKEGKVIAAPIVTIVDDPLLDNGLASTPFDDEGVATFKKEVVSKGVLNTLLHNLKTSHKAGTKTTGNGFKDSYASTVKVSPTNFYIKKGDKSLDELISYIGEGLIVTDFAGLHSGASAITGDFSLAAKGFYVKDGKRSYPVEQITIAGNFFELLKDIEIIGDDLKFPLNSVGSPSVVVKGLSVAGK</sequence>
<dbReference type="Pfam" id="PF19290">
    <property type="entry name" value="PmbA_TldD_2nd"/>
    <property type="match status" value="1"/>
</dbReference>
<organism evidence="5 6">
    <name type="scientific">Romboutsia weinsteinii</name>
    <dbReference type="NCBI Taxonomy" id="2020949"/>
    <lineage>
        <taxon>Bacteria</taxon>
        <taxon>Bacillati</taxon>
        <taxon>Bacillota</taxon>
        <taxon>Clostridia</taxon>
        <taxon>Peptostreptococcales</taxon>
        <taxon>Peptostreptococcaceae</taxon>
        <taxon>Romboutsia</taxon>
    </lineage>
</organism>
<evidence type="ECO:0000259" key="4">
    <source>
        <dbReference type="Pfam" id="PF19290"/>
    </source>
</evidence>
<feature type="domain" description="Metalloprotease TldD/E C-terminal" evidence="3">
    <location>
        <begin position="225"/>
        <end position="446"/>
    </location>
</feature>
<dbReference type="InterPro" id="IPR036059">
    <property type="entry name" value="TldD/PmbA_sf"/>
</dbReference>
<dbReference type="InterPro" id="IPR047657">
    <property type="entry name" value="PmbA"/>
</dbReference>
<evidence type="ECO:0000313" key="5">
    <source>
        <dbReference type="EMBL" id="RDY28017.1"/>
    </source>
</evidence>
<dbReference type="Pfam" id="PF19289">
    <property type="entry name" value="PmbA_TldD_3rd"/>
    <property type="match status" value="1"/>
</dbReference>
<evidence type="ECO:0000259" key="3">
    <source>
        <dbReference type="Pfam" id="PF19289"/>
    </source>
</evidence>
<dbReference type="OrthoDB" id="9803618at2"/>
<dbReference type="AlphaFoldDB" id="A0A371J5Q9"/>
<dbReference type="RefSeq" id="WP_094369661.1">
    <property type="nucleotide sequence ID" value="NZ_NOJY02000009.1"/>
</dbReference>
<dbReference type="InterPro" id="IPR035068">
    <property type="entry name" value="TldD/PmbA_N"/>
</dbReference>
<dbReference type="SUPFAM" id="SSF111283">
    <property type="entry name" value="Putative modulator of DNA gyrase, PmbA/TldD"/>
    <property type="match status" value="1"/>
</dbReference>
<protein>
    <submittedName>
        <fullName evidence="5">TldD/PmbA family protein</fullName>
    </submittedName>
</protein>
<dbReference type="GO" id="GO:0008237">
    <property type="term" value="F:metallopeptidase activity"/>
    <property type="evidence" value="ECO:0007669"/>
    <property type="project" value="InterPro"/>
</dbReference>
<dbReference type="EMBL" id="NOJY02000009">
    <property type="protein sequence ID" value="RDY28017.1"/>
    <property type="molecule type" value="Genomic_DNA"/>
</dbReference>